<accession>A0A212LDE2</accession>
<protein>
    <submittedName>
        <fullName evidence="1">Uncharacterized protein</fullName>
    </submittedName>
</protein>
<sequence length="22" mass="2738">MLAEWRMVAMNRLVVHCRHQEK</sequence>
<organism evidence="1">
    <name type="scientific">uncultured Pleomorphomonas sp</name>
    <dbReference type="NCBI Taxonomy" id="442121"/>
    <lineage>
        <taxon>Bacteria</taxon>
        <taxon>Pseudomonadati</taxon>
        <taxon>Pseudomonadota</taxon>
        <taxon>Alphaproteobacteria</taxon>
        <taxon>Hyphomicrobiales</taxon>
        <taxon>Pleomorphomonadaceae</taxon>
        <taxon>Pleomorphomonas</taxon>
        <taxon>environmental samples</taxon>
    </lineage>
</organism>
<proteinExistence type="predicted"/>
<gene>
    <name evidence="1" type="ORF">KL86PLE_30033</name>
</gene>
<reference evidence="1" key="1">
    <citation type="submission" date="2016-08" db="EMBL/GenBank/DDBJ databases">
        <authorList>
            <person name="Seilhamer J.J."/>
        </authorList>
    </citation>
    <scope>NUCLEOTIDE SEQUENCE</scope>
    <source>
        <strain evidence="1">86</strain>
    </source>
</reference>
<dbReference type="AlphaFoldDB" id="A0A212LDE2"/>
<evidence type="ECO:0000313" key="1">
    <source>
        <dbReference type="EMBL" id="SCM75586.1"/>
    </source>
</evidence>
<name>A0A212LDE2_9HYPH</name>
<dbReference type="EMBL" id="FMJD01000007">
    <property type="protein sequence ID" value="SCM75586.1"/>
    <property type="molecule type" value="Genomic_DNA"/>
</dbReference>